<keyword evidence="3" id="KW-1185">Reference proteome</keyword>
<sequence length="313" mass="34147">MNTSLICVGAIHALLFSLSAAAVWMVDPESCDVASGKYAFVQNAMRNALTIATAANNALQQTPRSTAVQSSLDLLFNNGDQTLVNTYGPLVFGNTHGITRLTAEATQGQALSTYDVKIYCDQKRIDSEWRGLVKVNYDNDIKQNLQEKDYSSCSLSTLMYTTTPNGLKSPHLQIQICPNFLLWALPIANPSTAWLSLDFWKKISASLVNQVTARFHPEIDAYSLFDVTMLHELTHASRRFSTIDVDNGGGAAYGWKKCRALSTTLSSDTGNQWADPGGPEINADSWALFGCVAWQLSTGRISGINADGSFIMV</sequence>
<comment type="caution">
    <text evidence="2">The sequence shown here is derived from an EMBL/GenBank/DDBJ whole genome shotgun (WGS) entry which is preliminary data.</text>
</comment>
<name>A0A8H7W8C8_9HELO</name>
<dbReference type="AlphaFoldDB" id="A0A8H7W8C8"/>
<reference evidence="2" key="1">
    <citation type="submission" date="2021-02" db="EMBL/GenBank/DDBJ databases">
        <title>Genome sequence Cadophora malorum strain M34.</title>
        <authorList>
            <person name="Stefanovic E."/>
            <person name="Vu D."/>
            <person name="Scully C."/>
            <person name="Dijksterhuis J."/>
            <person name="Roader J."/>
            <person name="Houbraken J."/>
        </authorList>
    </citation>
    <scope>NUCLEOTIDE SEQUENCE</scope>
    <source>
        <strain evidence="2">M34</strain>
    </source>
</reference>
<feature type="chain" id="PRO_5035003433" description="Lysine-specific metallo-endopeptidase domain-containing protein" evidence="1">
    <location>
        <begin position="22"/>
        <end position="313"/>
    </location>
</feature>
<proteinExistence type="predicted"/>
<dbReference type="Gene3D" id="3.40.390.10">
    <property type="entry name" value="Collagenase (Catalytic Domain)"/>
    <property type="match status" value="1"/>
</dbReference>
<dbReference type="InterPro" id="IPR024079">
    <property type="entry name" value="MetalloPept_cat_dom_sf"/>
</dbReference>
<organism evidence="2 3">
    <name type="scientific">Cadophora malorum</name>
    <dbReference type="NCBI Taxonomy" id="108018"/>
    <lineage>
        <taxon>Eukaryota</taxon>
        <taxon>Fungi</taxon>
        <taxon>Dikarya</taxon>
        <taxon>Ascomycota</taxon>
        <taxon>Pezizomycotina</taxon>
        <taxon>Leotiomycetes</taxon>
        <taxon>Helotiales</taxon>
        <taxon>Ploettnerulaceae</taxon>
        <taxon>Cadophora</taxon>
    </lineage>
</organism>
<feature type="signal peptide" evidence="1">
    <location>
        <begin position="1"/>
        <end position="21"/>
    </location>
</feature>
<keyword evidence="1" id="KW-0732">Signal</keyword>
<dbReference type="OrthoDB" id="3529213at2759"/>
<gene>
    <name evidence="2" type="ORF">IFR04_012215</name>
</gene>
<dbReference type="Proteomes" id="UP000664132">
    <property type="component" value="Unassembled WGS sequence"/>
</dbReference>
<protein>
    <recommendedName>
        <fullName evidence="4">Lysine-specific metallo-endopeptidase domain-containing protein</fullName>
    </recommendedName>
</protein>
<dbReference type="EMBL" id="JAFJYH010000255">
    <property type="protein sequence ID" value="KAG4414644.1"/>
    <property type="molecule type" value="Genomic_DNA"/>
</dbReference>
<dbReference type="GO" id="GO:0008237">
    <property type="term" value="F:metallopeptidase activity"/>
    <property type="evidence" value="ECO:0007669"/>
    <property type="project" value="InterPro"/>
</dbReference>
<evidence type="ECO:0000313" key="2">
    <source>
        <dbReference type="EMBL" id="KAG4414644.1"/>
    </source>
</evidence>
<evidence type="ECO:0000313" key="3">
    <source>
        <dbReference type="Proteomes" id="UP000664132"/>
    </source>
</evidence>
<evidence type="ECO:0000256" key="1">
    <source>
        <dbReference type="SAM" id="SignalP"/>
    </source>
</evidence>
<accession>A0A8H7W8C8</accession>
<evidence type="ECO:0008006" key="4">
    <source>
        <dbReference type="Google" id="ProtNLM"/>
    </source>
</evidence>